<feature type="region of interest" description="Disordered" evidence="1">
    <location>
        <begin position="202"/>
        <end position="246"/>
    </location>
</feature>
<feature type="region of interest" description="Disordered" evidence="1">
    <location>
        <begin position="1"/>
        <end position="82"/>
    </location>
</feature>
<keyword evidence="5" id="KW-1185">Reference proteome</keyword>
<dbReference type="Pfam" id="PF00326">
    <property type="entry name" value="Peptidase_S9"/>
    <property type="match status" value="1"/>
</dbReference>
<dbReference type="STRING" id="7222.B4JUR4"/>
<dbReference type="InterPro" id="IPR050278">
    <property type="entry name" value="Serine_Prot_S9B/DPPIV"/>
</dbReference>
<dbReference type="InterPro" id="IPR002469">
    <property type="entry name" value="Peptidase_S9B_N"/>
</dbReference>
<evidence type="ECO:0000313" key="4">
    <source>
        <dbReference type="EMBL" id="EDV91234.1"/>
    </source>
</evidence>
<evidence type="ECO:0000259" key="2">
    <source>
        <dbReference type="Pfam" id="PF00326"/>
    </source>
</evidence>
<dbReference type="EMBL" id="CH916374">
    <property type="protein sequence ID" value="EDV91234.1"/>
    <property type="molecule type" value="Genomic_DNA"/>
</dbReference>
<evidence type="ECO:0000259" key="3">
    <source>
        <dbReference type="Pfam" id="PF00930"/>
    </source>
</evidence>
<dbReference type="PANTHER" id="PTHR11731:SF193">
    <property type="entry name" value="DIPEPTIDYL PEPTIDASE 9"/>
    <property type="match status" value="1"/>
</dbReference>
<dbReference type="Gene3D" id="3.40.50.1820">
    <property type="entry name" value="alpha/beta hydrolase"/>
    <property type="match status" value="1"/>
</dbReference>
<gene>
    <name evidence="4" type="primary">Dgri\GH15202</name>
    <name evidence="4" type="ORF">Dgri_GH15202</name>
</gene>
<reference evidence="4 5" key="1">
    <citation type="journal article" date="2007" name="Nature">
        <title>Evolution of genes and genomes on the Drosophila phylogeny.</title>
        <authorList>
            <consortium name="Drosophila 12 Genomes Consortium"/>
            <person name="Clark A.G."/>
            <person name="Eisen M.B."/>
            <person name="Smith D.R."/>
            <person name="Bergman C.M."/>
            <person name="Oliver B."/>
            <person name="Markow T.A."/>
            <person name="Kaufman T.C."/>
            <person name="Kellis M."/>
            <person name="Gelbart W."/>
            <person name="Iyer V.N."/>
            <person name="Pollard D.A."/>
            <person name="Sackton T.B."/>
            <person name="Larracuente A.M."/>
            <person name="Singh N.D."/>
            <person name="Abad J.P."/>
            <person name="Abt D.N."/>
            <person name="Adryan B."/>
            <person name="Aguade M."/>
            <person name="Akashi H."/>
            <person name="Anderson W.W."/>
            <person name="Aquadro C.F."/>
            <person name="Ardell D.H."/>
            <person name="Arguello R."/>
            <person name="Artieri C.G."/>
            <person name="Barbash D.A."/>
            <person name="Barker D."/>
            <person name="Barsanti P."/>
            <person name="Batterham P."/>
            <person name="Batzoglou S."/>
            <person name="Begun D."/>
            <person name="Bhutkar A."/>
            <person name="Blanco E."/>
            <person name="Bosak S.A."/>
            <person name="Bradley R.K."/>
            <person name="Brand A.D."/>
            <person name="Brent M.R."/>
            <person name="Brooks A.N."/>
            <person name="Brown R.H."/>
            <person name="Butlin R.K."/>
            <person name="Caggese C."/>
            <person name="Calvi B.R."/>
            <person name="Bernardo de Carvalho A."/>
            <person name="Caspi A."/>
            <person name="Castrezana S."/>
            <person name="Celniker S.E."/>
            <person name="Chang J.L."/>
            <person name="Chapple C."/>
            <person name="Chatterji S."/>
            <person name="Chinwalla A."/>
            <person name="Civetta A."/>
            <person name="Clifton S.W."/>
            <person name="Comeron J.M."/>
            <person name="Costello J.C."/>
            <person name="Coyne J.A."/>
            <person name="Daub J."/>
            <person name="David R.G."/>
            <person name="Delcher A.L."/>
            <person name="Delehaunty K."/>
            <person name="Do C.B."/>
            <person name="Ebling H."/>
            <person name="Edwards K."/>
            <person name="Eickbush T."/>
            <person name="Evans J.D."/>
            <person name="Filipski A."/>
            <person name="Findeiss S."/>
            <person name="Freyhult E."/>
            <person name="Fulton L."/>
            <person name="Fulton R."/>
            <person name="Garcia A.C."/>
            <person name="Gardiner A."/>
            <person name="Garfield D.A."/>
            <person name="Garvin B.E."/>
            <person name="Gibson G."/>
            <person name="Gilbert D."/>
            <person name="Gnerre S."/>
            <person name="Godfrey J."/>
            <person name="Good R."/>
            <person name="Gotea V."/>
            <person name="Gravely B."/>
            <person name="Greenberg A.J."/>
            <person name="Griffiths-Jones S."/>
            <person name="Gross S."/>
            <person name="Guigo R."/>
            <person name="Gustafson E.A."/>
            <person name="Haerty W."/>
            <person name="Hahn M.W."/>
            <person name="Halligan D.L."/>
            <person name="Halpern A.L."/>
            <person name="Halter G.M."/>
            <person name="Han M.V."/>
            <person name="Heger A."/>
            <person name="Hillier L."/>
            <person name="Hinrichs A.S."/>
            <person name="Holmes I."/>
            <person name="Hoskins R.A."/>
            <person name="Hubisz M.J."/>
            <person name="Hultmark D."/>
            <person name="Huntley M.A."/>
            <person name="Jaffe D.B."/>
            <person name="Jagadeeshan S."/>
            <person name="Jeck W.R."/>
            <person name="Johnson J."/>
            <person name="Jones C.D."/>
            <person name="Jordan W.C."/>
            <person name="Karpen G.H."/>
            <person name="Kataoka E."/>
            <person name="Keightley P.D."/>
            <person name="Kheradpour P."/>
            <person name="Kirkness E.F."/>
            <person name="Koerich L.B."/>
            <person name="Kristiansen K."/>
            <person name="Kudrna D."/>
            <person name="Kulathinal R.J."/>
            <person name="Kumar S."/>
            <person name="Kwok R."/>
            <person name="Lander E."/>
            <person name="Langley C.H."/>
            <person name="Lapoint R."/>
            <person name="Lazzaro B.P."/>
            <person name="Lee S.J."/>
            <person name="Levesque L."/>
            <person name="Li R."/>
            <person name="Lin C.F."/>
            <person name="Lin M.F."/>
            <person name="Lindblad-Toh K."/>
            <person name="Llopart A."/>
            <person name="Long M."/>
            <person name="Low L."/>
            <person name="Lozovsky E."/>
            <person name="Lu J."/>
            <person name="Luo M."/>
            <person name="Machado C.A."/>
            <person name="Makalowski W."/>
            <person name="Marzo M."/>
            <person name="Matsuda M."/>
            <person name="Matzkin L."/>
            <person name="McAllister B."/>
            <person name="McBride C.S."/>
            <person name="McKernan B."/>
            <person name="McKernan K."/>
            <person name="Mendez-Lago M."/>
            <person name="Minx P."/>
            <person name="Mollenhauer M.U."/>
            <person name="Montooth K."/>
            <person name="Mount S.M."/>
            <person name="Mu X."/>
            <person name="Myers E."/>
            <person name="Negre B."/>
            <person name="Newfeld S."/>
            <person name="Nielsen R."/>
            <person name="Noor M.A."/>
            <person name="O'Grady P."/>
            <person name="Pachter L."/>
            <person name="Papaceit M."/>
            <person name="Parisi M.J."/>
            <person name="Parisi M."/>
            <person name="Parts L."/>
            <person name="Pedersen J.S."/>
            <person name="Pesole G."/>
            <person name="Phillippy A.M."/>
            <person name="Ponting C.P."/>
            <person name="Pop M."/>
            <person name="Porcelli D."/>
            <person name="Powell J.R."/>
            <person name="Prohaska S."/>
            <person name="Pruitt K."/>
            <person name="Puig M."/>
            <person name="Quesneville H."/>
            <person name="Ram K.R."/>
            <person name="Rand D."/>
            <person name="Rasmussen M.D."/>
            <person name="Reed L.K."/>
            <person name="Reenan R."/>
            <person name="Reily A."/>
            <person name="Remington K.A."/>
            <person name="Rieger T.T."/>
            <person name="Ritchie M.G."/>
            <person name="Robin C."/>
            <person name="Rogers Y.H."/>
            <person name="Rohde C."/>
            <person name="Rozas J."/>
            <person name="Rubenfield M.J."/>
            <person name="Ruiz A."/>
            <person name="Russo S."/>
            <person name="Salzberg S.L."/>
            <person name="Sanchez-Gracia A."/>
            <person name="Saranga D.J."/>
            <person name="Sato H."/>
            <person name="Schaeffer S.W."/>
            <person name="Schatz M.C."/>
            <person name="Schlenke T."/>
            <person name="Schwartz R."/>
            <person name="Segarra C."/>
            <person name="Singh R.S."/>
            <person name="Sirot L."/>
            <person name="Sirota M."/>
            <person name="Sisneros N.B."/>
            <person name="Smith C.D."/>
            <person name="Smith T.F."/>
            <person name="Spieth J."/>
            <person name="Stage D.E."/>
            <person name="Stark A."/>
            <person name="Stephan W."/>
            <person name="Strausberg R.L."/>
            <person name="Strempel S."/>
            <person name="Sturgill D."/>
            <person name="Sutton G."/>
            <person name="Sutton G.G."/>
            <person name="Tao W."/>
            <person name="Teichmann S."/>
            <person name="Tobari Y.N."/>
            <person name="Tomimura Y."/>
            <person name="Tsolas J.M."/>
            <person name="Valente V.L."/>
            <person name="Venter E."/>
            <person name="Venter J.C."/>
            <person name="Vicario S."/>
            <person name="Vieira F.G."/>
            <person name="Vilella A.J."/>
            <person name="Villasante A."/>
            <person name="Walenz B."/>
            <person name="Wang J."/>
            <person name="Wasserman M."/>
            <person name="Watts T."/>
            <person name="Wilson D."/>
            <person name="Wilson R.K."/>
            <person name="Wing R.A."/>
            <person name="Wolfner M.F."/>
            <person name="Wong A."/>
            <person name="Wong G.K."/>
            <person name="Wu C.I."/>
            <person name="Wu G."/>
            <person name="Yamamoto D."/>
            <person name="Yang H.P."/>
            <person name="Yang S.P."/>
            <person name="Yorke J.A."/>
            <person name="Yoshida K."/>
            <person name="Zdobnov E."/>
            <person name="Zhang P."/>
            <person name="Zhang Y."/>
            <person name="Zimin A.V."/>
            <person name="Baldwin J."/>
            <person name="Abdouelleil A."/>
            <person name="Abdulkadir J."/>
            <person name="Abebe A."/>
            <person name="Abera B."/>
            <person name="Abreu J."/>
            <person name="Acer S.C."/>
            <person name="Aftuck L."/>
            <person name="Alexander A."/>
            <person name="An P."/>
            <person name="Anderson E."/>
            <person name="Anderson S."/>
            <person name="Arachi H."/>
            <person name="Azer M."/>
            <person name="Bachantsang P."/>
            <person name="Barry A."/>
            <person name="Bayul T."/>
            <person name="Berlin A."/>
            <person name="Bessette D."/>
            <person name="Bloom T."/>
            <person name="Blye J."/>
            <person name="Boguslavskiy L."/>
            <person name="Bonnet C."/>
            <person name="Boukhgalter B."/>
            <person name="Bourzgui I."/>
            <person name="Brown A."/>
            <person name="Cahill P."/>
            <person name="Channer S."/>
            <person name="Cheshatsang Y."/>
            <person name="Chuda L."/>
            <person name="Citroen M."/>
            <person name="Collymore A."/>
            <person name="Cooke P."/>
            <person name="Costello M."/>
            <person name="D'Aco K."/>
            <person name="Daza R."/>
            <person name="De Haan G."/>
            <person name="DeGray S."/>
            <person name="DeMaso C."/>
            <person name="Dhargay N."/>
            <person name="Dooley K."/>
            <person name="Dooley E."/>
            <person name="Doricent M."/>
            <person name="Dorje P."/>
            <person name="Dorjee K."/>
            <person name="Dupes A."/>
            <person name="Elong R."/>
            <person name="Falk J."/>
            <person name="Farina A."/>
            <person name="Faro S."/>
            <person name="Ferguson D."/>
            <person name="Fisher S."/>
            <person name="Foley C.D."/>
            <person name="Franke A."/>
            <person name="Friedrich D."/>
            <person name="Gadbois L."/>
            <person name="Gearin G."/>
            <person name="Gearin C.R."/>
            <person name="Giannoukos G."/>
            <person name="Goode T."/>
            <person name="Graham J."/>
            <person name="Grandbois E."/>
            <person name="Grewal S."/>
            <person name="Gyaltsen K."/>
            <person name="Hafez N."/>
            <person name="Hagos B."/>
            <person name="Hall J."/>
            <person name="Henson C."/>
            <person name="Hollinger A."/>
            <person name="Honan T."/>
            <person name="Huard M.D."/>
            <person name="Hughes L."/>
            <person name="Hurhula B."/>
            <person name="Husby M.E."/>
            <person name="Kamat A."/>
            <person name="Kanga B."/>
            <person name="Kashin S."/>
            <person name="Khazanovich D."/>
            <person name="Kisner P."/>
            <person name="Lance K."/>
            <person name="Lara M."/>
            <person name="Lee W."/>
            <person name="Lennon N."/>
            <person name="Letendre F."/>
            <person name="LeVine R."/>
            <person name="Lipovsky A."/>
            <person name="Liu X."/>
            <person name="Liu J."/>
            <person name="Liu S."/>
            <person name="Lokyitsang T."/>
            <person name="Lokyitsang Y."/>
            <person name="Lubonja R."/>
            <person name="Lui A."/>
            <person name="MacDonald P."/>
            <person name="Magnisalis V."/>
            <person name="Maru K."/>
            <person name="Matthews C."/>
            <person name="McCusker W."/>
            <person name="McDonough S."/>
            <person name="Mehta T."/>
            <person name="Meldrim J."/>
            <person name="Meneus L."/>
            <person name="Mihai O."/>
            <person name="Mihalev A."/>
            <person name="Mihova T."/>
            <person name="Mittelman R."/>
            <person name="Mlenga V."/>
            <person name="Montmayeur A."/>
            <person name="Mulrain L."/>
            <person name="Navidi A."/>
            <person name="Naylor J."/>
            <person name="Negash T."/>
            <person name="Nguyen T."/>
            <person name="Nguyen N."/>
            <person name="Nicol R."/>
            <person name="Norbu C."/>
            <person name="Norbu N."/>
            <person name="Novod N."/>
            <person name="O'Neill B."/>
            <person name="Osman S."/>
            <person name="Markiewicz E."/>
            <person name="Oyono O.L."/>
            <person name="Patti C."/>
            <person name="Phunkhang P."/>
            <person name="Pierre F."/>
            <person name="Priest M."/>
            <person name="Raghuraman S."/>
            <person name="Rege F."/>
            <person name="Reyes R."/>
            <person name="Rise C."/>
            <person name="Rogov P."/>
            <person name="Ross K."/>
            <person name="Ryan E."/>
            <person name="Settipalli S."/>
            <person name="Shea T."/>
            <person name="Sherpa N."/>
            <person name="Shi L."/>
            <person name="Shih D."/>
            <person name="Sparrow T."/>
            <person name="Spaulding J."/>
            <person name="Stalker J."/>
            <person name="Stange-Thomann N."/>
            <person name="Stavropoulos S."/>
            <person name="Stone C."/>
            <person name="Strader C."/>
            <person name="Tesfaye S."/>
            <person name="Thomson T."/>
            <person name="Thoulutsang Y."/>
            <person name="Thoulutsang D."/>
            <person name="Topham K."/>
            <person name="Topping I."/>
            <person name="Tsamla T."/>
            <person name="Vassiliev H."/>
            <person name="Vo A."/>
            <person name="Wangchuk T."/>
            <person name="Wangdi T."/>
            <person name="Weiand M."/>
            <person name="Wilkinson J."/>
            <person name="Wilson A."/>
            <person name="Yadav S."/>
            <person name="Young G."/>
            <person name="Yu Q."/>
            <person name="Zembek L."/>
            <person name="Zhong D."/>
            <person name="Zimmer A."/>
            <person name="Zwirko Z."/>
            <person name="Jaffe D.B."/>
            <person name="Alvarez P."/>
            <person name="Brockman W."/>
            <person name="Butler J."/>
            <person name="Chin C."/>
            <person name="Gnerre S."/>
            <person name="Grabherr M."/>
            <person name="Kleber M."/>
            <person name="Mauceli E."/>
            <person name="MacCallum I."/>
        </authorList>
    </citation>
    <scope>NUCLEOTIDE SEQUENCE [LARGE SCALE GENOMIC DNA]</scope>
    <source>
        <strain evidence="5">Tucson 15287-2541.00</strain>
    </source>
</reference>
<sequence>MDNRTQTTQQQQQQQQQQTSRSSPQIVNLGGPNATSSTEANAPPTTDSSSAVSASGSGSSSSNSNSKRNSGKNKNNNGHQRSHSITNAAATSFVNMFDVFTARVSTAGSIAINSSSISNAMERSYSAASTPSSTHSGIGGIGAGSIASLTSMGSLGTTANAFYSSIGSALNSITSPITAAAAAATATTTEAVVAAASAITNHLSSPTSGTPPHGLGLNDEDCDDNDEEDEDDAVDNDGHIAAPTPSKSWSEIKGFVQEIRKDLSNLSTMVPTNVQFRHLSDGRARCYFLSTPPQTWEPTLLFTDINLRQHDDQQLRLQKIGGVGGGGGGGIDLESANVGSPNSGGGASSPTINLPTFHFGVQPKSRLAWQPLLQQPIPSSHVGSGVGGSSGSACPYAREFQLLQERKRLPTWGITSYELHKPSGKLVFPCFNDLYQCLDTGYNSGLLFPTQLRTCPEWSALDPQICPQNSDLIAYISDCDIWVTHTLSGNEKRLTYTRSGRRTYADDALSAGVPSYVMQEEFSRYQGYWWQPHSDDGIFRIVYEEVDETDVSLYTFPSSTAVPGEVDEYRFPRSGTPNAKSKLKLVQFVLNEALQISEVSIKDLPYSMLAVFPWLEYIVRVGWTPDAKYVWLQGLDRKQQRLDVMLIPLDNFCESYSSQVSTPTDSIGDHSWRSPYNRTISPLQVIYTEQSESWINVHDMLYFLEMSDMNDMSVTYVWASEETGFRHLYLVTSSLLLNHVNGCQTDATAAAAAVQQHPSFVEAAALQPRIVNKVALTSGEWEVLARNLWVDKANQLVYFVGLRDTPLEKHLYVVSLRRPEHIRLLTEPGYSYLVEFDDQCQLMLLVYCNIQRLPSCKVMRVAQTCQNGGVNGIQISLVGFLHEGGKPEPQYCPQIFRPQLPSGDIVYAMVFKPHNFQLGVKYPTVLNVYGGPEVQTVNNTFKGKHQLRMHMLAAQGYCVICIDSRGSRHRGIRFESHIRGRMGQVELTDQVDSLRILSDQLGYIDMERVAIHGWSYGGYLSLMGLVQYPEIFKVAIAGAPVTNWEFYDTGYTERYMDLPQFNEAGYTAGSVLNYVHAFPEEDNRLLLIHGLIDENVHFYHTSRLISALNKANKPYALHLFPEERHSLRNLESNKNYETKLLSFLQNL</sequence>
<name>B4JUR4_DROGR</name>
<dbReference type="GO" id="GO:0008239">
    <property type="term" value="F:dipeptidyl-peptidase activity"/>
    <property type="evidence" value="ECO:0007669"/>
    <property type="project" value="TreeGrafter"/>
</dbReference>
<feature type="compositionally biased region" description="Low complexity" evidence="1">
    <location>
        <begin position="1"/>
        <end position="19"/>
    </location>
</feature>
<dbReference type="InterPro" id="IPR001375">
    <property type="entry name" value="Peptidase_S9_cat"/>
</dbReference>
<dbReference type="ESTHER" id="drogr-b4jur4">
    <property type="family name" value="DPP4N_Peptidase_S9"/>
</dbReference>
<organism evidence="5">
    <name type="scientific">Drosophila grimshawi</name>
    <name type="common">Hawaiian fruit fly</name>
    <name type="synonym">Idiomyia grimshawi</name>
    <dbReference type="NCBI Taxonomy" id="7222"/>
    <lineage>
        <taxon>Eukaryota</taxon>
        <taxon>Metazoa</taxon>
        <taxon>Ecdysozoa</taxon>
        <taxon>Arthropoda</taxon>
        <taxon>Hexapoda</taxon>
        <taxon>Insecta</taxon>
        <taxon>Pterygota</taxon>
        <taxon>Neoptera</taxon>
        <taxon>Endopterygota</taxon>
        <taxon>Diptera</taxon>
        <taxon>Brachycera</taxon>
        <taxon>Muscomorpha</taxon>
        <taxon>Ephydroidea</taxon>
        <taxon>Drosophilidae</taxon>
        <taxon>Drosophila</taxon>
        <taxon>Hawaiian Drosophila</taxon>
    </lineage>
</organism>
<feature type="compositionally biased region" description="Low complexity" evidence="1">
    <location>
        <begin position="48"/>
        <end position="78"/>
    </location>
</feature>
<dbReference type="InterPro" id="IPR029058">
    <property type="entry name" value="AB_hydrolase_fold"/>
</dbReference>
<feature type="domain" description="Dipeptidylpeptidase IV N-terminal" evidence="3">
    <location>
        <begin position="457"/>
        <end position="849"/>
    </location>
</feature>
<dbReference type="Proteomes" id="UP000001070">
    <property type="component" value="Unassembled WGS sequence"/>
</dbReference>
<dbReference type="PANTHER" id="PTHR11731">
    <property type="entry name" value="PROTEASE FAMILY S9B,C DIPEPTIDYL-PEPTIDASE IV-RELATED"/>
    <property type="match status" value="1"/>
</dbReference>
<dbReference type="InParanoid" id="B4JUR4"/>
<dbReference type="HOGENOM" id="CLU_006105_1_0_1"/>
<feature type="compositionally biased region" description="Polar residues" evidence="1">
    <location>
        <begin position="33"/>
        <end position="47"/>
    </location>
</feature>
<dbReference type="OMA" id="DIWVTNI"/>
<dbReference type="Gene3D" id="2.140.10.30">
    <property type="entry name" value="Dipeptidylpeptidase IV, N-terminal domain"/>
    <property type="match status" value="1"/>
</dbReference>
<evidence type="ECO:0000313" key="5">
    <source>
        <dbReference type="Proteomes" id="UP000001070"/>
    </source>
</evidence>
<accession>B4JUR4</accession>
<dbReference type="SUPFAM" id="SSF82171">
    <property type="entry name" value="DPP6 N-terminal domain-like"/>
    <property type="match status" value="1"/>
</dbReference>
<proteinExistence type="predicted"/>
<protein>
    <submittedName>
        <fullName evidence="4">GH15202</fullName>
    </submittedName>
</protein>
<dbReference type="SUPFAM" id="SSF53474">
    <property type="entry name" value="alpha/beta-Hydrolases"/>
    <property type="match status" value="1"/>
</dbReference>
<dbReference type="KEGG" id="dgr:6568161"/>
<dbReference type="PhylomeDB" id="B4JUR4"/>
<dbReference type="GO" id="GO:0006508">
    <property type="term" value="P:proteolysis"/>
    <property type="evidence" value="ECO:0007669"/>
    <property type="project" value="InterPro"/>
</dbReference>
<dbReference type="eggNOG" id="KOG2281">
    <property type="taxonomic scope" value="Eukaryota"/>
</dbReference>
<dbReference type="MEROPS" id="S09.016"/>
<evidence type="ECO:0000256" key="1">
    <source>
        <dbReference type="SAM" id="MobiDB-lite"/>
    </source>
</evidence>
<feature type="domain" description="Peptidase S9 prolyl oligopeptidase catalytic" evidence="2">
    <location>
        <begin position="947"/>
        <end position="1146"/>
    </location>
</feature>
<dbReference type="GO" id="GO:0008236">
    <property type="term" value="F:serine-type peptidase activity"/>
    <property type="evidence" value="ECO:0007669"/>
    <property type="project" value="InterPro"/>
</dbReference>
<dbReference type="Pfam" id="PF00930">
    <property type="entry name" value="DPPIV_N"/>
    <property type="match status" value="1"/>
</dbReference>
<dbReference type="AlphaFoldDB" id="B4JUR4"/>
<dbReference type="FunCoup" id="B4JUR4">
    <property type="interactions" value="1892"/>
</dbReference>
<dbReference type="OrthoDB" id="16520at2759"/>
<feature type="compositionally biased region" description="Acidic residues" evidence="1">
    <location>
        <begin position="218"/>
        <end position="235"/>
    </location>
</feature>